<dbReference type="InterPro" id="IPR052159">
    <property type="entry name" value="Competence_DNA_uptake"/>
</dbReference>
<evidence type="ECO:0000256" key="1">
    <source>
        <dbReference type="SAM" id="MobiDB-lite"/>
    </source>
</evidence>
<dbReference type="Gene3D" id="3.60.15.10">
    <property type="entry name" value="Ribonuclease Z/Hydroxyacylglutathione hydrolase-like"/>
    <property type="match status" value="1"/>
</dbReference>
<dbReference type="AlphaFoldDB" id="A0A5C5B9J5"/>
<dbReference type="Proteomes" id="UP000313849">
    <property type="component" value="Unassembled WGS sequence"/>
</dbReference>
<organism evidence="2 3">
    <name type="scientific">Miniimonas arenae</name>
    <dbReference type="NCBI Taxonomy" id="676201"/>
    <lineage>
        <taxon>Bacteria</taxon>
        <taxon>Bacillati</taxon>
        <taxon>Actinomycetota</taxon>
        <taxon>Actinomycetes</taxon>
        <taxon>Micrococcales</taxon>
        <taxon>Beutenbergiaceae</taxon>
        <taxon>Miniimonas</taxon>
    </lineage>
</organism>
<dbReference type="InterPro" id="IPR036866">
    <property type="entry name" value="RibonucZ/Hydroxyglut_hydro"/>
</dbReference>
<proteinExistence type="predicted"/>
<sequence length="377" mass="40003">MATAIRIEALPARLGDCLLVECPREGTRPWRMLVDGGPPDTWPRLEARLQALADPAIDVSVVTHIDSDHIGGFIPFVLSPHARDVGDFWFNGARHLVPAGKMRSTAQGDTVVSALTGATPGLRAAPLPWNVAFGGGPVRCPDPPDAGRTGTPLPVIEVPGGPRLTILSPTPTRLRVLGRKWNEVEEELHRGPELGVAPPMAPPPLGDLEDLLPGPTTRDPSAPNGSSIAFLLEHRGASAVLSGDAFGNVLALSLAMLAVERGSENVPVDLVKLPHHGSVNNVLAALVQAAPARHYLVSTNGDTFNHPDDAALARVVLGAPRGAELWFNYRTPRTQRWAEPALQARYGFTAHLPAAGADDEHTGDGEHGIVVELPERT</sequence>
<name>A0A5C5B9J5_9MICO</name>
<feature type="region of interest" description="Disordered" evidence="1">
    <location>
        <begin position="193"/>
        <end position="224"/>
    </location>
</feature>
<reference evidence="2 3" key="1">
    <citation type="submission" date="2019-06" db="EMBL/GenBank/DDBJ databases">
        <title>Draft genome sequence of Miniimonas arenae KCTC 19750T isolated from sea sand.</title>
        <authorList>
            <person name="Park S.-J."/>
        </authorList>
    </citation>
    <scope>NUCLEOTIDE SEQUENCE [LARGE SCALE GENOMIC DNA]</scope>
    <source>
        <strain evidence="2 3">KCTC 19750</strain>
    </source>
</reference>
<dbReference type="PANTHER" id="PTHR30619:SF1">
    <property type="entry name" value="RECOMBINATION PROTEIN 2"/>
    <property type="match status" value="1"/>
</dbReference>
<evidence type="ECO:0000313" key="3">
    <source>
        <dbReference type="Proteomes" id="UP000313849"/>
    </source>
</evidence>
<accession>A0A5C5B9J5</accession>
<dbReference type="RefSeq" id="WP_139987355.1">
    <property type="nucleotide sequence ID" value="NZ_VENP01000049.1"/>
</dbReference>
<gene>
    <name evidence="2" type="ORF">FH969_11720</name>
</gene>
<keyword evidence="3" id="KW-1185">Reference proteome</keyword>
<protein>
    <recommendedName>
        <fullName evidence="4">MBL fold metallo-hydrolase</fullName>
    </recommendedName>
</protein>
<dbReference type="EMBL" id="VENP01000049">
    <property type="protein sequence ID" value="TNU73371.1"/>
    <property type="molecule type" value="Genomic_DNA"/>
</dbReference>
<evidence type="ECO:0000313" key="2">
    <source>
        <dbReference type="EMBL" id="TNU73371.1"/>
    </source>
</evidence>
<dbReference type="OrthoDB" id="2971563at2"/>
<dbReference type="PANTHER" id="PTHR30619">
    <property type="entry name" value="DNA INTERNALIZATION/COMPETENCE PROTEIN COMEC/REC2"/>
    <property type="match status" value="1"/>
</dbReference>
<dbReference type="SUPFAM" id="SSF56281">
    <property type="entry name" value="Metallo-hydrolase/oxidoreductase"/>
    <property type="match status" value="1"/>
</dbReference>
<evidence type="ECO:0008006" key="4">
    <source>
        <dbReference type="Google" id="ProtNLM"/>
    </source>
</evidence>
<comment type="caution">
    <text evidence="2">The sequence shown here is derived from an EMBL/GenBank/DDBJ whole genome shotgun (WGS) entry which is preliminary data.</text>
</comment>